<name>A0ABN2VPA7_9ACTN</name>
<gene>
    <name evidence="1" type="ORF">GCM10009801_16880</name>
</gene>
<reference evidence="1 2" key="1">
    <citation type="journal article" date="2019" name="Int. J. Syst. Evol. Microbiol.">
        <title>The Global Catalogue of Microorganisms (GCM) 10K type strain sequencing project: providing services to taxonomists for standard genome sequencing and annotation.</title>
        <authorList>
            <consortium name="The Broad Institute Genomics Platform"/>
            <consortium name="The Broad Institute Genome Sequencing Center for Infectious Disease"/>
            <person name="Wu L."/>
            <person name="Ma J."/>
        </authorList>
    </citation>
    <scope>NUCLEOTIDE SEQUENCE [LARGE SCALE GENOMIC DNA]</scope>
    <source>
        <strain evidence="1 2">JCM 15478</strain>
    </source>
</reference>
<dbReference type="EMBL" id="BAAAPE010000005">
    <property type="protein sequence ID" value="GAA2068551.1"/>
    <property type="molecule type" value="Genomic_DNA"/>
</dbReference>
<protein>
    <recommendedName>
        <fullName evidence="3">SGNH hydrolase-type esterase domain-containing protein</fullName>
    </recommendedName>
</protein>
<dbReference type="RefSeq" id="WP_344525694.1">
    <property type="nucleotide sequence ID" value="NZ_BAAAPE010000005.1"/>
</dbReference>
<evidence type="ECO:0000313" key="2">
    <source>
        <dbReference type="Proteomes" id="UP001500016"/>
    </source>
</evidence>
<keyword evidence="2" id="KW-1185">Reference proteome</keyword>
<comment type="caution">
    <text evidence="1">The sequence shown here is derived from an EMBL/GenBank/DDBJ whole genome shotgun (WGS) entry which is preliminary data.</text>
</comment>
<evidence type="ECO:0000313" key="1">
    <source>
        <dbReference type="EMBL" id="GAA2068551.1"/>
    </source>
</evidence>
<sequence>MKTPYSTTTAPTDARETAAQAAAQEEAQARFLLLGDSHAGPIGRAARAARLPFEGGPLGSAREFNADFYDPRGADIAFRDPEAERLYRAHLAALGVTGLDGLAARGVPLVATFGLSAHTLATTEYWRIYRDRDGAFAPGFPDGGLFADIVRTMVRGALALYAHARGLGLRVVAVLPPQRVPGMCDTDAFLAAQDVVRAALEELEIELVDLRERVTDGSGLQRPAFCEADDAIHGNLAFGRLIVSDLLARGL</sequence>
<accession>A0ABN2VPA7</accession>
<dbReference type="Proteomes" id="UP001500016">
    <property type="component" value="Unassembled WGS sequence"/>
</dbReference>
<organism evidence="1 2">
    <name type="scientific">Streptomyces albiaxialis</name>
    <dbReference type="NCBI Taxonomy" id="329523"/>
    <lineage>
        <taxon>Bacteria</taxon>
        <taxon>Bacillati</taxon>
        <taxon>Actinomycetota</taxon>
        <taxon>Actinomycetes</taxon>
        <taxon>Kitasatosporales</taxon>
        <taxon>Streptomycetaceae</taxon>
        <taxon>Streptomyces</taxon>
    </lineage>
</organism>
<evidence type="ECO:0008006" key="3">
    <source>
        <dbReference type="Google" id="ProtNLM"/>
    </source>
</evidence>
<proteinExistence type="predicted"/>